<proteinExistence type="predicted"/>
<evidence type="ECO:0000313" key="2">
    <source>
        <dbReference type="Proteomes" id="UP000821865"/>
    </source>
</evidence>
<organism evidence="1 2">
    <name type="scientific">Dermacentor silvarum</name>
    <name type="common">Tick</name>
    <dbReference type="NCBI Taxonomy" id="543639"/>
    <lineage>
        <taxon>Eukaryota</taxon>
        <taxon>Metazoa</taxon>
        <taxon>Ecdysozoa</taxon>
        <taxon>Arthropoda</taxon>
        <taxon>Chelicerata</taxon>
        <taxon>Arachnida</taxon>
        <taxon>Acari</taxon>
        <taxon>Parasitiformes</taxon>
        <taxon>Ixodida</taxon>
        <taxon>Ixodoidea</taxon>
        <taxon>Ixodidae</taxon>
        <taxon>Rhipicephalinae</taxon>
        <taxon>Dermacentor</taxon>
    </lineage>
</organism>
<comment type="caution">
    <text evidence="1">The sequence shown here is derived from an EMBL/GenBank/DDBJ whole genome shotgun (WGS) entry which is preliminary data.</text>
</comment>
<dbReference type="Proteomes" id="UP000821865">
    <property type="component" value="Chromosome 10"/>
</dbReference>
<reference evidence="1" key="1">
    <citation type="submission" date="2020-05" db="EMBL/GenBank/DDBJ databases">
        <title>Large-scale comparative analyses of tick genomes elucidate their genetic diversity and vector capacities.</title>
        <authorList>
            <person name="Jia N."/>
            <person name="Wang J."/>
            <person name="Shi W."/>
            <person name="Du L."/>
            <person name="Sun Y."/>
            <person name="Zhan W."/>
            <person name="Jiang J."/>
            <person name="Wang Q."/>
            <person name="Zhang B."/>
            <person name="Ji P."/>
            <person name="Sakyi L.B."/>
            <person name="Cui X."/>
            <person name="Yuan T."/>
            <person name="Jiang B."/>
            <person name="Yang W."/>
            <person name="Lam T.T.-Y."/>
            <person name="Chang Q."/>
            <person name="Ding S."/>
            <person name="Wang X."/>
            <person name="Zhu J."/>
            <person name="Ruan X."/>
            <person name="Zhao L."/>
            <person name="Wei J."/>
            <person name="Que T."/>
            <person name="Du C."/>
            <person name="Cheng J."/>
            <person name="Dai P."/>
            <person name="Han X."/>
            <person name="Huang E."/>
            <person name="Gao Y."/>
            <person name="Liu J."/>
            <person name="Shao H."/>
            <person name="Ye R."/>
            <person name="Li L."/>
            <person name="Wei W."/>
            <person name="Wang X."/>
            <person name="Wang C."/>
            <person name="Yang T."/>
            <person name="Huo Q."/>
            <person name="Li W."/>
            <person name="Guo W."/>
            <person name="Chen H."/>
            <person name="Zhou L."/>
            <person name="Ni X."/>
            <person name="Tian J."/>
            <person name="Zhou Y."/>
            <person name="Sheng Y."/>
            <person name="Liu T."/>
            <person name="Pan Y."/>
            <person name="Xia L."/>
            <person name="Li J."/>
            <person name="Zhao F."/>
            <person name="Cao W."/>
        </authorList>
    </citation>
    <scope>NUCLEOTIDE SEQUENCE</scope>
    <source>
        <strain evidence="1">Dsil-2018</strain>
    </source>
</reference>
<keyword evidence="2" id="KW-1185">Reference proteome</keyword>
<gene>
    <name evidence="1" type="ORF">HPB49_004827</name>
</gene>
<protein>
    <submittedName>
        <fullName evidence="1">Uncharacterized protein</fullName>
    </submittedName>
</protein>
<evidence type="ECO:0000313" key="1">
    <source>
        <dbReference type="EMBL" id="KAH7973749.1"/>
    </source>
</evidence>
<accession>A0ACB8DNF4</accession>
<sequence>MESRNSNFLTPGYSDRVERSDKKPATVPLRSPVPHKSLPEQGNEDVTDFRKPDHVRECKDVFSLMVFSVFAVYMVCVAIAAASRRDYVRLLHHADSYGNLCGLDNRNQRLIGVPLSGQDMRGKT</sequence>
<name>A0ACB8DNF4_DERSI</name>
<dbReference type="EMBL" id="CM023479">
    <property type="protein sequence ID" value="KAH7973749.1"/>
    <property type="molecule type" value="Genomic_DNA"/>
</dbReference>